<sequence length="902" mass="98959">MTSDERGARPVSDKDDLQRAVEEKVEAADAVAGSEPVVNAPPAEKAAKRTTKKAAPAKKAPAKAPAKKAPAKKAPAKRAASKATPEPGSDAGAITPPVVAPAPVAEPGVGTGTPAEQPVAPSPDPAEPSTPQAPGGTADRAAAPSAALETSTPPDLQNAEPGHSSPSAEVREISDDDLRAVVEGWAHDPHGVLGTHRTGDGWVVRTLRPDAVSVAVLDEDGSRYEARQLHGGGIHEARLPQQPGDYRIEVVYGDGEGGQNTYTVDDPYRWMPTLGEIDQHLIREGRHERLWEVLGAHVRRYDTPRGTVEGVSFAVWAPSARGVKVTGDFDYWEARAYPLRSLGSSGVWEIFIPGVQAGSRYRFHILGADGTWRQKSDPMAFATEVPPLNASVVTESAYEWNDDAWLAERAAAGWHERPMSVYEVHVGSWRQGLSYRELADELIDYVVAAGFTHIEFMPLAEHPFGGSWGYQVTSYYAPTSRYGSPDDLRYLIDRAHQAGIGVIVDWVPAHFPKDDWALARFDGTPLYEHADPRRGEQLDWGTYVFDFGRSEVRNFLVANALFWCKEFHVDGVRVDAVASMLYLDYSRDEWLPNQYGGRENLEAVAFLQEMNATVYREVPGVVTIAEESTAWPGVTRPTHLGGLGFGFKWNMGWMHDSLAYVERAPVHRSYHHGQLTFSMMYAYSENYVLPISHDEVVYGKGSMLRKMPGDRWQQLANLRAYLAYMWAHPGKQLLFMGSEFAQDAEWAESRSLDWWHLDDPAHRGILQLVTDLNGRYKEFDALWSLDVDPAGFQWIDANDATGNVLSFLRYGKPADDGESPGEGSALACVVNFSGAPHHGYRIGLPREGHWREVLNTDAEGYGGSGVGNLGGVEAEPEPWHGQPYSATVAAPPLGTVWLLHEG</sequence>
<comment type="similarity">
    <text evidence="3 9">Belongs to the glycosyl hydrolase 13 family. GlgB subfamily.</text>
</comment>
<evidence type="ECO:0000256" key="1">
    <source>
        <dbReference type="ARBA" id="ARBA00000826"/>
    </source>
</evidence>
<comment type="catalytic activity">
    <reaction evidence="1 9">
        <text>Transfers a segment of a (1-&gt;4)-alpha-D-glucan chain to a primary hydroxy group in a similar glucan chain.</text>
        <dbReference type="EC" id="2.4.1.18"/>
    </reaction>
</comment>
<organism evidence="13 14">
    <name type="scientific">Blastococcus colisei</name>
    <dbReference type="NCBI Taxonomy" id="1564162"/>
    <lineage>
        <taxon>Bacteria</taxon>
        <taxon>Bacillati</taxon>
        <taxon>Actinomycetota</taxon>
        <taxon>Actinomycetes</taxon>
        <taxon>Geodermatophilales</taxon>
        <taxon>Geodermatophilaceae</taxon>
        <taxon>Blastococcus</taxon>
    </lineage>
</organism>
<dbReference type="CDD" id="cd11322">
    <property type="entry name" value="AmyAc_Glg_BE"/>
    <property type="match status" value="1"/>
</dbReference>
<feature type="compositionally biased region" description="Basic and acidic residues" evidence="11">
    <location>
        <begin position="1"/>
        <end position="27"/>
    </location>
</feature>
<dbReference type="Proteomes" id="UP000319865">
    <property type="component" value="Unassembled WGS sequence"/>
</dbReference>
<dbReference type="PANTHER" id="PTHR43651:SF3">
    <property type="entry name" value="1,4-ALPHA-GLUCAN-BRANCHING ENZYME"/>
    <property type="match status" value="1"/>
</dbReference>
<keyword evidence="4 9" id="KW-0321">Glycogen metabolism</keyword>
<dbReference type="CDD" id="cd02855">
    <property type="entry name" value="E_set_GBE_prok_N"/>
    <property type="match status" value="1"/>
</dbReference>
<dbReference type="SUPFAM" id="SSF51011">
    <property type="entry name" value="Glycosyl hydrolase domain"/>
    <property type="match status" value="1"/>
</dbReference>
<protein>
    <recommendedName>
        <fullName evidence="9">1,4-alpha-glucan branching enzyme GlgB</fullName>
        <ecNumber evidence="9">2.4.1.18</ecNumber>
    </recommendedName>
    <alternativeName>
        <fullName evidence="9">1,4-alpha-D-glucan:1,4-alpha-D-glucan 6-glucosyl-transferase</fullName>
    </alternativeName>
    <alternativeName>
        <fullName evidence="9">Alpha-(1-&gt;4)-glucan branching enzyme</fullName>
    </alternativeName>
    <alternativeName>
        <fullName evidence="9">Glycogen branching enzyme</fullName>
        <shortName evidence="9">BE</shortName>
    </alternativeName>
</protein>
<reference evidence="13 14" key="1">
    <citation type="submission" date="2019-06" db="EMBL/GenBank/DDBJ databases">
        <title>Sequencing the genomes of 1000 actinobacteria strains.</title>
        <authorList>
            <person name="Klenk H.-P."/>
        </authorList>
    </citation>
    <scope>NUCLEOTIDE SEQUENCE [LARGE SCALE GENOMIC DNA]</scope>
    <source>
        <strain evidence="13 14">DSM 46837</strain>
    </source>
</reference>
<evidence type="ECO:0000256" key="6">
    <source>
        <dbReference type="ARBA" id="ARBA00022679"/>
    </source>
</evidence>
<comment type="pathway">
    <text evidence="2 9">Glycan biosynthesis; glycogen biosynthesis.</text>
</comment>
<evidence type="ECO:0000256" key="8">
    <source>
        <dbReference type="ARBA" id="ARBA00023277"/>
    </source>
</evidence>
<dbReference type="InterPro" id="IPR004193">
    <property type="entry name" value="Glyco_hydro_13_N"/>
</dbReference>
<comment type="function">
    <text evidence="9">Catalyzes the formation of the alpha-1,6-glucosidic linkages in glycogen by scission of a 1,4-alpha-linked oligosaccharide from growing alpha-1,4-glucan chains and the subsequent attachment of the oligosaccharide to the alpha-1,6 position.</text>
</comment>
<evidence type="ECO:0000259" key="12">
    <source>
        <dbReference type="SMART" id="SM00642"/>
    </source>
</evidence>
<dbReference type="GO" id="GO:0043169">
    <property type="term" value="F:cation binding"/>
    <property type="evidence" value="ECO:0007669"/>
    <property type="project" value="InterPro"/>
</dbReference>
<dbReference type="NCBIfam" id="TIGR01515">
    <property type="entry name" value="branching_enzym"/>
    <property type="match status" value="1"/>
</dbReference>
<feature type="compositionally biased region" description="Basic residues" evidence="11">
    <location>
        <begin position="65"/>
        <end position="80"/>
    </location>
</feature>
<dbReference type="EMBL" id="VFQE01000001">
    <property type="protein sequence ID" value="TQN41752.1"/>
    <property type="molecule type" value="Genomic_DNA"/>
</dbReference>
<dbReference type="GO" id="GO:0004553">
    <property type="term" value="F:hydrolase activity, hydrolyzing O-glycosyl compounds"/>
    <property type="evidence" value="ECO:0007669"/>
    <property type="project" value="InterPro"/>
</dbReference>
<name>A0A543PCE5_9ACTN</name>
<dbReference type="SMART" id="SM00642">
    <property type="entry name" value="Aamy"/>
    <property type="match status" value="1"/>
</dbReference>
<keyword evidence="8 9" id="KW-0119">Carbohydrate metabolism</keyword>
<dbReference type="InterPro" id="IPR044143">
    <property type="entry name" value="GlgB_N_E_set_prok"/>
</dbReference>
<keyword evidence="7 9" id="KW-0320">Glycogen biosynthesis</keyword>
<dbReference type="SUPFAM" id="SSF51445">
    <property type="entry name" value="(Trans)glycosidases"/>
    <property type="match status" value="1"/>
</dbReference>
<dbReference type="GO" id="GO:0005829">
    <property type="term" value="C:cytosol"/>
    <property type="evidence" value="ECO:0007669"/>
    <property type="project" value="TreeGrafter"/>
</dbReference>
<dbReference type="NCBIfam" id="NF003811">
    <property type="entry name" value="PRK05402.1"/>
    <property type="match status" value="1"/>
</dbReference>
<dbReference type="InterPro" id="IPR006048">
    <property type="entry name" value="A-amylase/branching_C"/>
</dbReference>
<dbReference type="PIRSF" id="PIRSF000463">
    <property type="entry name" value="GlgB"/>
    <property type="match status" value="1"/>
</dbReference>
<evidence type="ECO:0000256" key="2">
    <source>
        <dbReference type="ARBA" id="ARBA00004964"/>
    </source>
</evidence>
<dbReference type="AlphaFoldDB" id="A0A543PCE5"/>
<evidence type="ECO:0000313" key="14">
    <source>
        <dbReference type="Proteomes" id="UP000319865"/>
    </source>
</evidence>
<feature type="active site" description="Proton donor" evidence="9 10">
    <location>
        <position position="626"/>
    </location>
</feature>
<keyword evidence="6 9" id="KW-0808">Transferase</keyword>
<dbReference type="Pfam" id="PF02806">
    <property type="entry name" value="Alpha-amylase_C"/>
    <property type="match status" value="1"/>
</dbReference>
<dbReference type="InterPro" id="IPR017853">
    <property type="entry name" value="GH"/>
</dbReference>
<dbReference type="SUPFAM" id="SSF81296">
    <property type="entry name" value="E set domains"/>
    <property type="match status" value="2"/>
</dbReference>
<evidence type="ECO:0000256" key="9">
    <source>
        <dbReference type="HAMAP-Rule" id="MF_00685"/>
    </source>
</evidence>
<dbReference type="Pfam" id="PF00128">
    <property type="entry name" value="Alpha-amylase"/>
    <property type="match status" value="1"/>
</dbReference>
<feature type="domain" description="Glycosyl hydrolase family 13 catalytic" evidence="12">
    <location>
        <begin position="423"/>
        <end position="775"/>
    </location>
</feature>
<dbReference type="FunFam" id="2.60.40.1180:FF:000002">
    <property type="entry name" value="1,4-alpha-glucan branching enzyme GlgB"/>
    <property type="match status" value="1"/>
</dbReference>
<dbReference type="InterPro" id="IPR013783">
    <property type="entry name" value="Ig-like_fold"/>
</dbReference>
<dbReference type="GO" id="GO:0005978">
    <property type="term" value="P:glycogen biosynthetic process"/>
    <property type="evidence" value="ECO:0007669"/>
    <property type="project" value="UniProtKB-UniRule"/>
</dbReference>
<dbReference type="InterPro" id="IPR014756">
    <property type="entry name" value="Ig_E-set"/>
</dbReference>
<dbReference type="Gene3D" id="2.60.40.10">
    <property type="entry name" value="Immunoglobulins"/>
    <property type="match status" value="2"/>
</dbReference>
<dbReference type="InterPro" id="IPR037439">
    <property type="entry name" value="Branching_enzy"/>
</dbReference>
<dbReference type="PANTHER" id="PTHR43651">
    <property type="entry name" value="1,4-ALPHA-GLUCAN-BRANCHING ENZYME"/>
    <property type="match status" value="1"/>
</dbReference>
<dbReference type="InterPro" id="IPR006407">
    <property type="entry name" value="GlgB"/>
</dbReference>
<dbReference type="Pfam" id="PF02922">
    <property type="entry name" value="CBM_48"/>
    <property type="match status" value="1"/>
</dbReference>
<dbReference type="InterPro" id="IPR006047">
    <property type="entry name" value="GH13_cat_dom"/>
</dbReference>
<dbReference type="Gene3D" id="2.60.40.1180">
    <property type="entry name" value="Golgi alpha-mannosidase II"/>
    <property type="match status" value="1"/>
</dbReference>
<dbReference type="InterPro" id="IPR013780">
    <property type="entry name" value="Glyco_hydro_b"/>
</dbReference>
<dbReference type="RefSeq" id="WP_211355009.1">
    <property type="nucleotide sequence ID" value="NZ_VFQE01000001.1"/>
</dbReference>
<dbReference type="Pfam" id="PF22019">
    <property type="entry name" value="GlgB_N"/>
    <property type="match status" value="1"/>
</dbReference>
<feature type="compositionally biased region" description="Low complexity" evidence="11">
    <location>
        <begin position="81"/>
        <end position="108"/>
    </location>
</feature>
<evidence type="ECO:0000256" key="10">
    <source>
        <dbReference type="PIRSR" id="PIRSR000463-1"/>
    </source>
</evidence>
<dbReference type="HAMAP" id="MF_00685">
    <property type="entry name" value="GlgB"/>
    <property type="match status" value="1"/>
</dbReference>
<comment type="caution">
    <text evidence="13">The sequence shown here is derived from an EMBL/GenBank/DDBJ whole genome shotgun (WGS) entry which is preliminary data.</text>
</comment>
<evidence type="ECO:0000256" key="3">
    <source>
        <dbReference type="ARBA" id="ARBA00009000"/>
    </source>
</evidence>
<evidence type="ECO:0000313" key="13">
    <source>
        <dbReference type="EMBL" id="TQN41752.1"/>
    </source>
</evidence>
<gene>
    <name evidence="9" type="primary">glgB</name>
    <name evidence="13" type="ORF">FHU33_1132</name>
</gene>
<proteinExistence type="inferred from homology"/>
<evidence type="ECO:0000256" key="4">
    <source>
        <dbReference type="ARBA" id="ARBA00022600"/>
    </source>
</evidence>
<feature type="active site" description="Nucleophile" evidence="9 10">
    <location>
        <position position="575"/>
    </location>
</feature>
<dbReference type="FunFam" id="3.20.20.80:FF:000003">
    <property type="entry name" value="1,4-alpha-glucan branching enzyme GlgB"/>
    <property type="match status" value="1"/>
</dbReference>
<dbReference type="UniPathway" id="UPA00164"/>
<dbReference type="GO" id="GO:0003844">
    <property type="term" value="F:1,4-alpha-glucan branching enzyme activity"/>
    <property type="evidence" value="ECO:0007669"/>
    <property type="project" value="UniProtKB-UniRule"/>
</dbReference>
<keyword evidence="14" id="KW-1185">Reference proteome</keyword>
<dbReference type="Gene3D" id="3.20.20.80">
    <property type="entry name" value="Glycosidases"/>
    <property type="match status" value="1"/>
</dbReference>
<evidence type="ECO:0000256" key="11">
    <source>
        <dbReference type="SAM" id="MobiDB-lite"/>
    </source>
</evidence>
<dbReference type="EC" id="2.4.1.18" evidence="9"/>
<accession>A0A543PCE5</accession>
<evidence type="ECO:0000256" key="7">
    <source>
        <dbReference type="ARBA" id="ARBA00023056"/>
    </source>
</evidence>
<dbReference type="NCBIfam" id="NF008967">
    <property type="entry name" value="PRK12313.1"/>
    <property type="match status" value="1"/>
</dbReference>
<feature type="region of interest" description="Disordered" evidence="11">
    <location>
        <begin position="1"/>
        <end position="172"/>
    </location>
</feature>
<keyword evidence="5 9" id="KW-0328">Glycosyltransferase</keyword>
<dbReference type="InterPro" id="IPR054169">
    <property type="entry name" value="GlgB_N"/>
</dbReference>
<evidence type="ECO:0000256" key="5">
    <source>
        <dbReference type="ARBA" id="ARBA00022676"/>
    </source>
</evidence>
<feature type="region of interest" description="Disordered" evidence="11">
    <location>
        <begin position="862"/>
        <end position="882"/>
    </location>
</feature>
<comment type="subunit">
    <text evidence="9">Monomer.</text>
</comment>